<dbReference type="PROSITE" id="PS01246">
    <property type="entry name" value="UPF0003"/>
    <property type="match status" value="1"/>
</dbReference>
<evidence type="ECO:0000313" key="10">
    <source>
        <dbReference type="EMBL" id="GLI58324.1"/>
    </source>
</evidence>
<dbReference type="Gene3D" id="2.30.30.60">
    <property type="match status" value="1"/>
</dbReference>
<dbReference type="InterPro" id="IPR049278">
    <property type="entry name" value="MS_channel_C"/>
</dbReference>
<accession>A0A9W6LPR4</accession>
<dbReference type="InterPro" id="IPR006686">
    <property type="entry name" value="MscS_channel_CS"/>
</dbReference>
<dbReference type="Proteomes" id="UP001144471">
    <property type="component" value="Unassembled WGS sequence"/>
</dbReference>
<keyword evidence="11" id="KW-1185">Reference proteome</keyword>
<dbReference type="SUPFAM" id="SSF82689">
    <property type="entry name" value="Mechanosensitive channel protein MscS (YggB), C-terminal domain"/>
    <property type="match status" value="1"/>
</dbReference>
<keyword evidence="6 7" id="KW-0472">Membrane</keyword>
<feature type="domain" description="Mechanosensitive ion channel MscS C-terminal" evidence="9">
    <location>
        <begin position="200"/>
        <end position="282"/>
    </location>
</feature>
<dbReference type="InterPro" id="IPR011014">
    <property type="entry name" value="MscS_channel_TM-2"/>
</dbReference>
<dbReference type="SUPFAM" id="SSF82861">
    <property type="entry name" value="Mechanosensitive channel protein MscS (YggB), transmembrane region"/>
    <property type="match status" value="1"/>
</dbReference>
<comment type="similarity">
    <text evidence="2">Belongs to the MscS (TC 1.A.23) family.</text>
</comment>
<evidence type="ECO:0000313" key="11">
    <source>
        <dbReference type="Proteomes" id="UP001144471"/>
    </source>
</evidence>
<feature type="transmembrane region" description="Helical" evidence="7">
    <location>
        <begin position="111"/>
        <end position="141"/>
    </location>
</feature>
<evidence type="ECO:0000256" key="2">
    <source>
        <dbReference type="ARBA" id="ARBA00008017"/>
    </source>
</evidence>
<dbReference type="Pfam" id="PF00924">
    <property type="entry name" value="MS_channel_2nd"/>
    <property type="match status" value="1"/>
</dbReference>
<dbReference type="AlphaFoldDB" id="A0A9W6LPR4"/>
<evidence type="ECO:0000259" key="8">
    <source>
        <dbReference type="Pfam" id="PF00924"/>
    </source>
</evidence>
<keyword evidence="4 7" id="KW-0812">Transmembrane</keyword>
<dbReference type="Pfam" id="PF21082">
    <property type="entry name" value="MS_channel_3rd"/>
    <property type="match status" value="1"/>
</dbReference>
<evidence type="ECO:0000256" key="6">
    <source>
        <dbReference type="ARBA" id="ARBA00023136"/>
    </source>
</evidence>
<dbReference type="InterPro" id="IPR011066">
    <property type="entry name" value="MscS_channel_C_sf"/>
</dbReference>
<dbReference type="GO" id="GO:0005886">
    <property type="term" value="C:plasma membrane"/>
    <property type="evidence" value="ECO:0007669"/>
    <property type="project" value="UniProtKB-SubCell"/>
</dbReference>
<dbReference type="PANTHER" id="PTHR30221">
    <property type="entry name" value="SMALL-CONDUCTANCE MECHANOSENSITIVE CHANNEL"/>
    <property type="match status" value="1"/>
</dbReference>
<dbReference type="InterPro" id="IPR045275">
    <property type="entry name" value="MscS_archaea/bacteria_type"/>
</dbReference>
<feature type="transmembrane region" description="Helical" evidence="7">
    <location>
        <begin position="30"/>
        <end position="52"/>
    </location>
</feature>
<dbReference type="Gene3D" id="1.10.287.1260">
    <property type="match status" value="1"/>
</dbReference>
<gene>
    <name evidence="10" type="primary">mscS</name>
    <name evidence="10" type="ORF">PM10SUCC1_38380</name>
</gene>
<comment type="subcellular location">
    <subcellularLocation>
        <location evidence="1">Cell membrane</location>
        <topology evidence="1">Multi-pass membrane protein</topology>
    </subcellularLocation>
</comment>
<evidence type="ECO:0000256" key="4">
    <source>
        <dbReference type="ARBA" id="ARBA00022692"/>
    </source>
</evidence>
<dbReference type="EMBL" id="BSDY01000046">
    <property type="protein sequence ID" value="GLI58324.1"/>
    <property type="molecule type" value="Genomic_DNA"/>
</dbReference>
<comment type="caution">
    <text evidence="10">The sequence shown here is derived from an EMBL/GenBank/DDBJ whole genome shotgun (WGS) entry which is preliminary data.</text>
</comment>
<dbReference type="SUPFAM" id="SSF50182">
    <property type="entry name" value="Sm-like ribonucleoproteins"/>
    <property type="match status" value="1"/>
</dbReference>
<dbReference type="RefSeq" id="WP_281838089.1">
    <property type="nucleotide sequence ID" value="NZ_BSDY01000046.1"/>
</dbReference>
<evidence type="ECO:0000256" key="7">
    <source>
        <dbReference type="SAM" id="Phobius"/>
    </source>
</evidence>
<keyword evidence="5 7" id="KW-1133">Transmembrane helix</keyword>
<evidence type="ECO:0000259" key="9">
    <source>
        <dbReference type="Pfam" id="PF21082"/>
    </source>
</evidence>
<sequence>MEHTIKTATEDLVNEAFGVKLWEHLFNEEFLINFTVKSIYFSVKIVLAIILYKLGKRFFDKLLTSYENTKYYKNMDESFKSFTQSFLHLGIKILMAVLCLIFLGMKGSSLIAFLGTLGLGVGLALKDSLANLAGGIIILVFKNYSVGDHIDVNGLNGTVKSINVFSTSILTFDNKVITIPNGNIISSPIINYTSRHVRRVDITVSVGYGDDIELAKRVLKEMAYSNEKVLKHPDVNVLIGEYGASSINIFVRAWCKTEDYWDVYYGLMDKTKPTLDKHKLSIPFPQMDIHHYNR</sequence>
<feature type="transmembrane region" description="Helical" evidence="7">
    <location>
        <begin position="85"/>
        <end position="105"/>
    </location>
</feature>
<protein>
    <submittedName>
        <fullName evidence="10">Mechanosensitive ion channel protein</fullName>
    </submittedName>
</protein>
<organism evidence="10 11">
    <name type="scientific">Propionigenium maris DSM 9537</name>
    <dbReference type="NCBI Taxonomy" id="1123000"/>
    <lineage>
        <taxon>Bacteria</taxon>
        <taxon>Fusobacteriati</taxon>
        <taxon>Fusobacteriota</taxon>
        <taxon>Fusobacteriia</taxon>
        <taxon>Fusobacteriales</taxon>
        <taxon>Fusobacteriaceae</taxon>
        <taxon>Propionigenium</taxon>
    </lineage>
</organism>
<evidence type="ECO:0000256" key="5">
    <source>
        <dbReference type="ARBA" id="ARBA00022989"/>
    </source>
</evidence>
<feature type="domain" description="Mechanosensitive ion channel MscS" evidence="8">
    <location>
        <begin position="127"/>
        <end position="193"/>
    </location>
</feature>
<reference evidence="10" key="1">
    <citation type="submission" date="2022-12" db="EMBL/GenBank/DDBJ databases">
        <title>Reference genome sequencing for broad-spectrum identification of bacterial and archaeal isolates by mass spectrometry.</title>
        <authorList>
            <person name="Sekiguchi Y."/>
            <person name="Tourlousse D.M."/>
        </authorList>
    </citation>
    <scope>NUCLEOTIDE SEQUENCE</scope>
    <source>
        <strain evidence="10">10succ1</strain>
    </source>
</reference>
<evidence type="ECO:0000256" key="1">
    <source>
        <dbReference type="ARBA" id="ARBA00004651"/>
    </source>
</evidence>
<name>A0A9W6LPR4_9FUSO</name>
<keyword evidence="3" id="KW-1003">Cell membrane</keyword>
<proteinExistence type="inferred from homology"/>
<dbReference type="PANTHER" id="PTHR30221:SF1">
    <property type="entry name" value="SMALL-CONDUCTANCE MECHANOSENSITIVE CHANNEL"/>
    <property type="match status" value="1"/>
</dbReference>
<evidence type="ECO:0000256" key="3">
    <source>
        <dbReference type="ARBA" id="ARBA00022475"/>
    </source>
</evidence>
<dbReference type="Gene3D" id="3.30.70.100">
    <property type="match status" value="1"/>
</dbReference>
<dbReference type="InterPro" id="IPR006685">
    <property type="entry name" value="MscS_channel_2nd"/>
</dbReference>
<dbReference type="GO" id="GO:0008381">
    <property type="term" value="F:mechanosensitive monoatomic ion channel activity"/>
    <property type="evidence" value="ECO:0007669"/>
    <property type="project" value="InterPro"/>
</dbReference>
<dbReference type="InterPro" id="IPR023408">
    <property type="entry name" value="MscS_beta-dom_sf"/>
</dbReference>
<dbReference type="InterPro" id="IPR010920">
    <property type="entry name" value="LSM_dom_sf"/>
</dbReference>